<evidence type="ECO:0000259" key="1">
    <source>
        <dbReference type="Pfam" id="PF01841"/>
    </source>
</evidence>
<gene>
    <name evidence="2" type="ORF">ACFPTN_23665</name>
</gene>
<feature type="non-terminal residue" evidence="2">
    <location>
        <position position="1"/>
    </location>
</feature>
<name>A0ABW1AYG8_9RHOO</name>
<comment type="caution">
    <text evidence="2">The sequence shown here is derived from an EMBL/GenBank/DDBJ whole genome shotgun (WGS) entry which is preliminary data.</text>
</comment>
<dbReference type="InterPro" id="IPR002931">
    <property type="entry name" value="Transglutaminase-like"/>
</dbReference>
<feature type="domain" description="Transglutaminase-like" evidence="1">
    <location>
        <begin position="4"/>
        <end position="147"/>
    </location>
</feature>
<reference evidence="3" key="1">
    <citation type="journal article" date="2019" name="Int. J. Syst. Evol. Microbiol.">
        <title>The Global Catalogue of Microorganisms (GCM) 10K type strain sequencing project: providing services to taxonomists for standard genome sequencing and annotation.</title>
        <authorList>
            <consortium name="The Broad Institute Genomics Platform"/>
            <consortium name="The Broad Institute Genome Sequencing Center for Infectious Disease"/>
            <person name="Wu L."/>
            <person name="Ma J."/>
        </authorList>
    </citation>
    <scope>NUCLEOTIDE SEQUENCE [LARGE SCALE GENOMIC DNA]</scope>
    <source>
        <strain evidence="3">SHR3</strain>
    </source>
</reference>
<dbReference type="RefSeq" id="WP_385962436.1">
    <property type="nucleotide sequence ID" value="NZ_JBHSOG010000127.1"/>
</dbReference>
<dbReference type="Pfam" id="PF01841">
    <property type="entry name" value="Transglut_core"/>
    <property type="match status" value="1"/>
</dbReference>
<evidence type="ECO:0000313" key="2">
    <source>
        <dbReference type="EMBL" id="MFC5772382.1"/>
    </source>
</evidence>
<organism evidence="2 3">
    <name type="scientific">Thauera sinica</name>
    <dbReference type="NCBI Taxonomy" id="2665146"/>
    <lineage>
        <taxon>Bacteria</taxon>
        <taxon>Pseudomonadati</taxon>
        <taxon>Pseudomonadota</taxon>
        <taxon>Betaproteobacteria</taxon>
        <taxon>Rhodocyclales</taxon>
        <taxon>Zoogloeaceae</taxon>
        <taxon>Thauera</taxon>
    </lineage>
</organism>
<dbReference type="Proteomes" id="UP001595974">
    <property type="component" value="Unassembled WGS sequence"/>
</dbReference>
<sequence length="980" mass="105872">VLRNKAAALGNAADIYAYLRNHAEYTPYYGARSDSINSFGGLVGNDVDLASTLIAMLRSQGIKARYALGSATIQKNPLANQLRVDNIALLPTVLGSQGVIYTANTDTTMTIERTWVEALVPYRAYRGAAPATCAAESVDCRWVALDPSFKQKRYAHPDKHLLLRDVGFDFTAYYNADNPASPNHDASLKNKNPITIFEEKAQAYLKANHAGVTLDDVADVGEIVADDSGLLPASLPFAATTTGRYPSVDDHDAAISTRWRRMASVTLEVDDCGDTAHVLPSAQVPLAVLASSRLTFGTLTDGGQTRFGFQLDGVQQGSTVTLGSQQVSCTDGSTRTLGAGSRVTATVSFDNIDQDSAAVSAKYDNLTIGGYFVLATGAEVSNWDQVKRAYTRLNEANDQYPLVVDSGGAVYVDRNGNGAVDTGDTLLGNHAQAREALVGGLLDVASRLYVRSLKHSVDRYTLLTNHIDLLQSSGGILSTAQAAHYLGETSFGIAPEGLLIDLQAYQTGGTYKRETVSRAPSSTFLFVGHALSAHEHEVWQKVTGLDAISTLRGFQTSLSQGHSLLTLKRSTSVDPLPAALDAWRFKSTPPAGYTPREYTLFGRRIYTWEYTGSNPAAAGLDIIRANASGVSASVLNAEPDQFWVSVNVQSVIKSYDDVENFLLERQPSEGQPKTNIQTDVGTQNYDIVRADVTSPPSGFSVGVSRLDSTTHRLTYNEKNPPLPDNTYNILTRLYLATSNKTTWDIPIPAQGYSFTLTGMTSSNPAFRVVSYPSQIPYNTAATARVEKIAYISDTDNLVIQLVASGMAYNQSGTPYIVNNNAIGGQAFWARENRVIEGLMDFALNGVNTSDAISIQACNGQTFSGTPTQLLSSLRTQCFEPAIAGAIDLIDFLDRNKGFNPSLYLFRDAATKAANEYPVRFLKSLQGAYYGAEPGLVEYVLPSRMPQGDGYLFNVHLLNEFNSDGSYKSSSYAISNQSDAD</sequence>
<dbReference type="EMBL" id="JBHSOG010000127">
    <property type="protein sequence ID" value="MFC5772382.1"/>
    <property type="molecule type" value="Genomic_DNA"/>
</dbReference>
<dbReference type="SUPFAM" id="SSF54001">
    <property type="entry name" value="Cysteine proteinases"/>
    <property type="match status" value="1"/>
</dbReference>
<keyword evidence="3" id="KW-1185">Reference proteome</keyword>
<protein>
    <submittedName>
        <fullName evidence="2">Transglutaminase family protein</fullName>
    </submittedName>
</protein>
<proteinExistence type="predicted"/>
<accession>A0ABW1AYG8</accession>
<dbReference type="InterPro" id="IPR038765">
    <property type="entry name" value="Papain-like_cys_pep_sf"/>
</dbReference>
<dbReference type="Gene3D" id="3.10.620.30">
    <property type="match status" value="1"/>
</dbReference>
<evidence type="ECO:0000313" key="3">
    <source>
        <dbReference type="Proteomes" id="UP001595974"/>
    </source>
</evidence>